<proteinExistence type="predicted"/>
<name>A0A495J5I2_9SPHI</name>
<evidence type="ECO:0000313" key="1">
    <source>
        <dbReference type="EMBL" id="RKR84013.1"/>
    </source>
</evidence>
<keyword evidence="2" id="KW-1185">Reference proteome</keyword>
<comment type="caution">
    <text evidence="1">The sequence shown here is derived from an EMBL/GenBank/DDBJ whole genome shotgun (WGS) entry which is preliminary data.</text>
</comment>
<dbReference type="EMBL" id="RBKU01000001">
    <property type="protein sequence ID" value="RKR84013.1"/>
    <property type="molecule type" value="Genomic_DNA"/>
</dbReference>
<organism evidence="1 2">
    <name type="scientific">Mucilaginibacter gracilis</name>
    <dbReference type="NCBI Taxonomy" id="423350"/>
    <lineage>
        <taxon>Bacteria</taxon>
        <taxon>Pseudomonadati</taxon>
        <taxon>Bacteroidota</taxon>
        <taxon>Sphingobacteriia</taxon>
        <taxon>Sphingobacteriales</taxon>
        <taxon>Sphingobacteriaceae</taxon>
        <taxon>Mucilaginibacter</taxon>
    </lineage>
</organism>
<protein>
    <submittedName>
        <fullName evidence="1">Uncharacterized protein</fullName>
    </submittedName>
</protein>
<accession>A0A495J5I2</accession>
<gene>
    <name evidence="1" type="ORF">BDD43_4231</name>
</gene>
<sequence>MMEKVIVFKVLKSKYSFIPEHTETGNNNIY</sequence>
<dbReference type="AlphaFoldDB" id="A0A495J5I2"/>
<evidence type="ECO:0000313" key="2">
    <source>
        <dbReference type="Proteomes" id="UP000268007"/>
    </source>
</evidence>
<reference evidence="1 2" key="1">
    <citation type="submission" date="2018-10" db="EMBL/GenBank/DDBJ databases">
        <title>Genomic Encyclopedia of Archaeal and Bacterial Type Strains, Phase II (KMG-II): from individual species to whole genera.</title>
        <authorList>
            <person name="Goeker M."/>
        </authorList>
    </citation>
    <scope>NUCLEOTIDE SEQUENCE [LARGE SCALE GENOMIC DNA]</scope>
    <source>
        <strain evidence="1 2">DSM 18602</strain>
    </source>
</reference>
<dbReference type="Proteomes" id="UP000268007">
    <property type="component" value="Unassembled WGS sequence"/>
</dbReference>